<organism evidence="2 3">
    <name type="scientific">Mycobacterium timonense</name>
    <dbReference type="NCBI Taxonomy" id="701043"/>
    <lineage>
        <taxon>Bacteria</taxon>
        <taxon>Bacillati</taxon>
        <taxon>Actinomycetota</taxon>
        <taxon>Actinomycetes</taxon>
        <taxon>Mycobacteriales</taxon>
        <taxon>Mycobacteriaceae</taxon>
        <taxon>Mycobacterium</taxon>
        <taxon>Mycobacterium avium complex (MAC)</taxon>
    </lineage>
</organism>
<dbReference type="Proteomes" id="UP000465301">
    <property type="component" value="Unassembled WGS sequence"/>
</dbReference>
<accession>A0A7I9YZQ3</accession>
<gene>
    <name evidence="2" type="ORF">MTIM_00730</name>
</gene>
<protein>
    <recommendedName>
        <fullName evidence="4">Integrase</fullName>
    </recommendedName>
</protein>
<sequence length="129" mass="13378">MRIGRSARTVATVGLLAAATLTTNAPTHVALAAVGQHPCSANALCANAPAPDGDDQAAAERVIIDGYIKKQVGCTPTMPPHPVSIAWDPPGFTPGVGGSGLIHDANPALGGQYRADYVNGRWRIEYLYC</sequence>
<evidence type="ECO:0000313" key="2">
    <source>
        <dbReference type="EMBL" id="GFG94194.1"/>
    </source>
</evidence>
<dbReference type="RefSeq" id="WP_067164729.1">
    <property type="nucleotide sequence ID" value="NZ_BLLA01000001.1"/>
</dbReference>
<keyword evidence="3" id="KW-1185">Reference proteome</keyword>
<dbReference type="AlphaFoldDB" id="A0A7I9YZQ3"/>
<name>A0A7I9YZQ3_9MYCO</name>
<comment type="caution">
    <text evidence="2">The sequence shown here is derived from an EMBL/GenBank/DDBJ whole genome shotgun (WGS) entry which is preliminary data.</text>
</comment>
<evidence type="ECO:0000313" key="3">
    <source>
        <dbReference type="Proteomes" id="UP000465301"/>
    </source>
</evidence>
<reference evidence="2 3" key="1">
    <citation type="journal article" date="2019" name="Emerg. Microbes Infect.">
        <title>Comprehensive subspecies identification of 175 nontuberculous mycobacteria species based on 7547 genomic profiles.</title>
        <authorList>
            <person name="Matsumoto Y."/>
            <person name="Kinjo T."/>
            <person name="Motooka D."/>
            <person name="Nabeya D."/>
            <person name="Jung N."/>
            <person name="Uechi K."/>
            <person name="Horii T."/>
            <person name="Iida T."/>
            <person name="Fujita J."/>
            <person name="Nakamura S."/>
        </authorList>
    </citation>
    <scope>NUCLEOTIDE SEQUENCE [LARGE SCALE GENOMIC DNA]</scope>
    <source>
        <strain evidence="2 3">JCM 30726</strain>
    </source>
</reference>
<evidence type="ECO:0000256" key="1">
    <source>
        <dbReference type="SAM" id="SignalP"/>
    </source>
</evidence>
<dbReference type="EMBL" id="BLLA01000001">
    <property type="protein sequence ID" value="GFG94194.1"/>
    <property type="molecule type" value="Genomic_DNA"/>
</dbReference>
<keyword evidence="1" id="KW-0732">Signal</keyword>
<proteinExistence type="predicted"/>
<feature type="signal peptide" evidence="1">
    <location>
        <begin position="1"/>
        <end position="32"/>
    </location>
</feature>
<feature type="chain" id="PRO_5029848379" description="Integrase" evidence="1">
    <location>
        <begin position="33"/>
        <end position="129"/>
    </location>
</feature>
<evidence type="ECO:0008006" key="4">
    <source>
        <dbReference type="Google" id="ProtNLM"/>
    </source>
</evidence>